<name>A0ABN9UAP7_9DINO</name>
<proteinExistence type="predicted"/>
<protein>
    <submittedName>
        <fullName evidence="1">Uncharacterized protein</fullName>
    </submittedName>
</protein>
<reference evidence="1" key="1">
    <citation type="submission" date="2023-10" db="EMBL/GenBank/DDBJ databases">
        <authorList>
            <person name="Chen Y."/>
            <person name="Shah S."/>
            <person name="Dougan E. K."/>
            <person name="Thang M."/>
            <person name="Chan C."/>
        </authorList>
    </citation>
    <scope>NUCLEOTIDE SEQUENCE [LARGE SCALE GENOMIC DNA]</scope>
</reference>
<gene>
    <name evidence="1" type="ORF">PCOR1329_LOCUS46275</name>
</gene>
<accession>A0ABN9UAP7</accession>
<comment type="caution">
    <text evidence="1">The sequence shown here is derived from an EMBL/GenBank/DDBJ whole genome shotgun (WGS) entry which is preliminary data.</text>
</comment>
<evidence type="ECO:0000313" key="1">
    <source>
        <dbReference type="EMBL" id="CAK0855575.1"/>
    </source>
</evidence>
<sequence length="115" mass="12718">MVSLPKCLCKRVRWDDALCGSSTCLPLHETCPNKVTVFSSCCGEYPIWRRSKILWETSSVGLAPSRSASKLVMMLPLSKVHGKQCTPLNLSLQYASCVVTDTRISSRRSVMAILP</sequence>
<dbReference type="Proteomes" id="UP001189429">
    <property type="component" value="Unassembled WGS sequence"/>
</dbReference>
<dbReference type="EMBL" id="CAUYUJ010015565">
    <property type="protein sequence ID" value="CAK0855575.1"/>
    <property type="molecule type" value="Genomic_DNA"/>
</dbReference>
<keyword evidence="2" id="KW-1185">Reference proteome</keyword>
<organism evidence="1 2">
    <name type="scientific">Prorocentrum cordatum</name>
    <dbReference type="NCBI Taxonomy" id="2364126"/>
    <lineage>
        <taxon>Eukaryota</taxon>
        <taxon>Sar</taxon>
        <taxon>Alveolata</taxon>
        <taxon>Dinophyceae</taxon>
        <taxon>Prorocentrales</taxon>
        <taxon>Prorocentraceae</taxon>
        <taxon>Prorocentrum</taxon>
    </lineage>
</organism>
<evidence type="ECO:0000313" key="2">
    <source>
        <dbReference type="Proteomes" id="UP001189429"/>
    </source>
</evidence>